<dbReference type="AlphaFoldDB" id="A0A2T6ANZ7"/>
<dbReference type="RefSeq" id="WP_107977768.1">
    <property type="nucleotide sequence ID" value="NZ_BMEZ01000021.1"/>
</dbReference>
<evidence type="ECO:0000313" key="11">
    <source>
        <dbReference type="Proteomes" id="UP000244069"/>
    </source>
</evidence>
<dbReference type="InterPro" id="IPR035952">
    <property type="entry name" value="Rhomboid-like_sf"/>
</dbReference>
<dbReference type="GO" id="GO:0006508">
    <property type="term" value="P:proteolysis"/>
    <property type="evidence" value="ECO:0007669"/>
    <property type="project" value="UniProtKB-KW"/>
</dbReference>
<evidence type="ECO:0000256" key="7">
    <source>
        <dbReference type="ARBA" id="ARBA00023136"/>
    </source>
</evidence>
<feature type="transmembrane region" description="Helical" evidence="8">
    <location>
        <begin position="12"/>
        <end position="33"/>
    </location>
</feature>
<dbReference type="PANTHER" id="PTHR22936:SF69">
    <property type="entry name" value="RHOMBOID-LIKE PROTEIN"/>
    <property type="match status" value="1"/>
</dbReference>
<evidence type="ECO:0000256" key="3">
    <source>
        <dbReference type="ARBA" id="ARBA00022692"/>
    </source>
</evidence>
<name>A0A2T6ANZ7_9RHOB</name>
<feature type="transmembrane region" description="Helical" evidence="8">
    <location>
        <begin position="115"/>
        <end position="133"/>
    </location>
</feature>
<feature type="transmembrane region" description="Helical" evidence="8">
    <location>
        <begin position="139"/>
        <end position="160"/>
    </location>
</feature>
<evidence type="ECO:0000256" key="1">
    <source>
        <dbReference type="ARBA" id="ARBA00004141"/>
    </source>
</evidence>
<dbReference type="Proteomes" id="UP000244069">
    <property type="component" value="Unassembled WGS sequence"/>
</dbReference>
<evidence type="ECO:0000256" key="6">
    <source>
        <dbReference type="ARBA" id="ARBA00022989"/>
    </source>
</evidence>
<dbReference type="Gene3D" id="1.20.1540.10">
    <property type="entry name" value="Rhomboid-like"/>
    <property type="match status" value="1"/>
</dbReference>
<feature type="transmembrane region" description="Helical" evidence="8">
    <location>
        <begin position="172"/>
        <end position="190"/>
    </location>
</feature>
<feature type="domain" description="Peptidase S54 rhomboid" evidence="9">
    <location>
        <begin position="74"/>
        <end position="214"/>
    </location>
</feature>
<evidence type="ECO:0000256" key="8">
    <source>
        <dbReference type="SAM" id="Phobius"/>
    </source>
</evidence>
<dbReference type="SUPFAM" id="SSF144091">
    <property type="entry name" value="Rhomboid-like"/>
    <property type="match status" value="1"/>
</dbReference>
<keyword evidence="3 8" id="KW-0812">Transmembrane</keyword>
<sequence length="228" mass="24286">MAQTPGEAPINPLPPVVVALFLMIVGVEVVFSLGARGVVGGPGAVGWRLAALERYGFSSELFRWMFETGQFRPQHLLRLVSYPFVHGSFTHAAFAGVMLLALGKMVGEALGDVRTIAVFVASALGGAVIFGVLAPGRALLIGAFPAIYGLIGAFTYMLWLRLGQVGEQQLRAFTLIGVLLGLQLIFGLLFGGGPDWIADIGGFVVGFALTIVLVPGGWARLRDRLRHR</sequence>
<accession>A0A2T6ANZ7</accession>
<reference evidence="10 11" key="1">
    <citation type="submission" date="2018-04" db="EMBL/GenBank/DDBJ databases">
        <title>Genomic Encyclopedia of Archaeal and Bacterial Type Strains, Phase II (KMG-II): from individual species to whole genera.</title>
        <authorList>
            <person name="Goeker M."/>
        </authorList>
    </citation>
    <scope>NUCLEOTIDE SEQUENCE [LARGE SCALE GENOMIC DNA]</scope>
    <source>
        <strain evidence="10 11">DSM 29329</strain>
    </source>
</reference>
<feature type="transmembrane region" description="Helical" evidence="8">
    <location>
        <begin position="196"/>
        <end position="218"/>
    </location>
</feature>
<feature type="transmembrane region" description="Helical" evidence="8">
    <location>
        <begin position="84"/>
        <end position="103"/>
    </location>
</feature>
<keyword evidence="7 8" id="KW-0472">Membrane</keyword>
<dbReference type="GO" id="GO:0016020">
    <property type="term" value="C:membrane"/>
    <property type="evidence" value="ECO:0007669"/>
    <property type="project" value="UniProtKB-SubCell"/>
</dbReference>
<protein>
    <submittedName>
        <fullName evidence="10">Rhomboid family protein</fullName>
    </submittedName>
</protein>
<evidence type="ECO:0000259" key="9">
    <source>
        <dbReference type="Pfam" id="PF01694"/>
    </source>
</evidence>
<comment type="caution">
    <text evidence="10">The sequence shown here is derived from an EMBL/GenBank/DDBJ whole genome shotgun (WGS) entry which is preliminary data.</text>
</comment>
<keyword evidence="11" id="KW-1185">Reference proteome</keyword>
<proteinExistence type="predicted"/>
<dbReference type="PANTHER" id="PTHR22936">
    <property type="entry name" value="RHOMBOID-RELATED"/>
    <property type="match status" value="1"/>
</dbReference>
<keyword evidence="5" id="KW-0720">Serine protease</keyword>
<dbReference type="InterPro" id="IPR022764">
    <property type="entry name" value="Peptidase_S54_rhomboid_dom"/>
</dbReference>
<keyword evidence="2" id="KW-0645">Protease</keyword>
<gene>
    <name evidence="10" type="ORF">C8N44_12166</name>
</gene>
<keyword evidence="6 8" id="KW-1133">Transmembrane helix</keyword>
<dbReference type="OrthoDB" id="7836448at2"/>
<dbReference type="InterPro" id="IPR002610">
    <property type="entry name" value="Peptidase_S54_rhomboid-like"/>
</dbReference>
<evidence type="ECO:0000256" key="2">
    <source>
        <dbReference type="ARBA" id="ARBA00022670"/>
    </source>
</evidence>
<dbReference type="EMBL" id="QBKN01000021">
    <property type="protein sequence ID" value="PTX45544.1"/>
    <property type="molecule type" value="Genomic_DNA"/>
</dbReference>
<dbReference type="Pfam" id="PF01694">
    <property type="entry name" value="Rhomboid"/>
    <property type="match status" value="1"/>
</dbReference>
<organism evidence="10 11">
    <name type="scientific">Allosediminivita pacifica</name>
    <dbReference type="NCBI Taxonomy" id="1267769"/>
    <lineage>
        <taxon>Bacteria</taxon>
        <taxon>Pseudomonadati</taxon>
        <taxon>Pseudomonadota</taxon>
        <taxon>Alphaproteobacteria</taxon>
        <taxon>Rhodobacterales</taxon>
        <taxon>Paracoccaceae</taxon>
        <taxon>Allosediminivita</taxon>
    </lineage>
</organism>
<evidence type="ECO:0000313" key="10">
    <source>
        <dbReference type="EMBL" id="PTX45544.1"/>
    </source>
</evidence>
<evidence type="ECO:0000256" key="4">
    <source>
        <dbReference type="ARBA" id="ARBA00022801"/>
    </source>
</evidence>
<keyword evidence="4" id="KW-0378">Hydrolase</keyword>
<evidence type="ECO:0000256" key="5">
    <source>
        <dbReference type="ARBA" id="ARBA00022825"/>
    </source>
</evidence>
<comment type="subcellular location">
    <subcellularLocation>
        <location evidence="1">Membrane</location>
        <topology evidence="1">Multi-pass membrane protein</topology>
    </subcellularLocation>
</comment>
<dbReference type="GO" id="GO:0004252">
    <property type="term" value="F:serine-type endopeptidase activity"/>
    <property type="evidence" value="ECO:0007669"/>
    <property type="project" value="InterPro"/>
</dbReference>